<feature type="region of interest" description="Disordered" evidence="1">
    <location>
        <begin position="1"/>
        <end position="47"/>
    </location>
</feature>
<name>A0A6J4GZI4_9ACTN</name>
<dbReference type="AlphaFoldDB" id="A0A6J4GZI4"/>
<protein>
    <submittedName>
        <fullName evidence="2">Uncharacterized protein</fullName>
    </submittedName>
</protein>
<evidence type="ECO:0000313" key="2">
    <source>
        <dbReference type="EMBL" id="CAA9209124.1"/>
    </source>
</evidence>
<organism evidence="2">
    <name type="scientific">uncultured Blastococcus sp</name>
    <dbReference type="NCBI Taxonomy" id="217144"/>
    <lineage>
        <taxon>Bacteria</taxon>
        <taxon>Bacillati</taxon>
        <taxon>Actinomycetota</taxon>
        <taxon>Actinomycetes</taxon>
        <taxon>Geodermatophilales</taxon>
        <taxon>Geodermatophilaceae</taxon>
        <taxon>Blastococcus</taxon>
        <taxon>environmental samples</taxon>
    </lineage>
</organism>
<accession>A0A6J4GZI4</accession>
<evidence type="ECO:0000256" key="1">
    <source>
        <dbReference type="SAM" id="MobiDB-lite"/>
    </source>
</evidence>
<feature type="compositionally biased region" description="Low complexity" evidence="1">
    <location>
        <begin position="20"/>
        <end position="36"/>
    </location>
</feature>
<proteinExistence type="predicted"/>
<feature type="non-terminal residue" evidence="2">
    <location>
        <position position="1"/>
    </location>
</feature>
<sequence length="47" mass="4850">VVGCASTDRCRPSPCWASVPRTAPGAAPGRAGGPALARRHHRDTEVV</sequence>
<gene>
    <name evidence="2" type="ORF">AVDCRST_MAG57-8</name>
</gene>
<feature type="non-terminal residue" evidence="2">
    <location>
        <position position="47"/>
    </location>
</feature>
<dbReference type="EMBL" id="CADCTI010000001">
    <property type="protein sequence ID" value="CAA9209124.1"/>
    <property type="molecule type" value="Genomic_DNA"/>
</dbReference>
<reference evidence="2" key="1">
    <citation type="submission" date="2020-02" db="EMBL/GenBank/DDBJ databases">
        <authorList>
            <person name="Meier V. D."/>
        </authorList>
    </citation>
    <scope>NUCLEOTIDE SEQUENCE</scope>
    <source>
        <strain evidence="2">AVDCRST_MAG57</strain>
    </source>
</reference>